<dbReference type="KEGG" id="toy:FO059_01455"/>
<organism evidence="2 3">
    <name type="scientific">Tomitella fengzijianii</name>
    <dbReference type="NCBI Taxonomy" id="2597660"/>
    <lineage>
        <taxon>Bacteria</taxon>
        <taxon>Bacillati</taxon>
        <taxon>Actinomycetota</taxon>
        <taxon>Actinomycetes</taxon>
        <taxon>Mycobacteriales</taxon>
        <taxon>Tomitella</taxon>
    </lineage>
</organism>
<sequence>MQQLQQLHESGALTDDEFAAAKAKLLA</sequence>
<dbReference type="Pfam" id="PF09851">
    <property type="entry name" value="SHOCT"/>
    <property type="match status" value="1"/>
</dbReference>
<reference evidence="2 3" key="2">
    <citation type="submission" date="2019-07" db="EMBL/GenBank/DDBJ databases">
        <authorList>
            <person name="Huang Y."/>
        </authorList>
    </citation>
    <scope>NUCLEOTIDE SEQUENCE [LARGE SCALE GENOMIC DNA]</scope>
    <source>
        <strain evidence="2 3">HY188</strain>
    </source>
</reference>
<evidence type="ECO:0000313" key="3">
    <source>
        <dbReference type="Proteomes" id="UP000317344"/>
    </source>
</evidence>
<dbReference type="EMBL" id="CP041765">
    <property type="protein sequence ID" value="QDQ98926.1"/>
    <property type="molecule type" value="Genomic_DNA"/>
</dbReference>
<feature type="domain" description="SHOCT" evidence="1">
    <location>
        <begin position="1"/>
        <end position="26"/>
    </location>
</feature>
<gene>
    <name evidence="2" type="ORF">FO059_01455</name>
</gene>
<accession>A0A516X784</accession>
<reference evidence="2 3" key="1">
    <citation type="submission" date="2019-07" db="EMBL/GenBank/DDBJ databases">
        <title>Tomitella cavernea sp. nov., an actinomycete isolated from soil.</title>
        <authorList>
            <person name="Cheng J."/>
        </authorList>
    </citation>
    <scope>NUCLEOTIDE SEQUENCE [LARGE SCALE GENOMIC DNA]</scope>
    <source>
        <strain evidence="2 3">HY188</strain>
    </source>
</reference>
<keyword evidence="3" id="KW-1185">Reference proteome</keyword>
<proteinExistence type="predicted"/>
<protein>
    <recommendedName>
        <fullName evidence="1">SHOCT domain-containing protein</fullName>
    </recommendedName>
</protein>
<evidence type="ECO:0000259" key="1">
    <source>
        <dbReference type="Pfam" id="PF09851"/>
    </source>
</evidence>
<name>A0A516X784_9ACTN</name>
<dbReference type="Proteomes" id="UP000317344">
    <property type="component" value="Chromosome"/>
</dbReference>
<dbReference type="InterPro" id="IPR018649">
    <property type="entry name" value="SHOCT"/>
</dbReference>
<evidence type="ECO:0000313" key="2">
    <source>
        <dbReference type="EMBL" id="QDQ98926.1"/>
    </source>
</evidence>
<dbReference type="AlphaFoldDB" id="A0A516X784"/>